<keyword evidence="2" id="KW-1185">Reference proteome</keyword>
<comment type="caution">
    <text evidence="1">The sequence shown here is derived from an EMBL/GenBank/DDBJ whole genome shotgun (WGS) entry which is preliminary data.</text>
</comment>
<proteinExistence type="predicted"/>
<protein>
    <submittedName>
        <fullName evidence="1">Uncharacterized protein</fullName>
    </submittedName>
</protein>
<gene>
    <name evidence="1" type="ORF">RF11_15060</name>
</gene>
<organism evidence="1 2">
    <name type="scientific">Thelohanellus kitauei</name>
    <name type="common">Myxosporean</name>
    <dbReference type="NCBI Taxonomy" id="669202"/>
    <lineage>
        <taxon>Eukaryota</taxon>
        <taxon>Metazoa</taxon>
        <taxon>Cnidaria</taxon>
        <taxon>Myxozoa</taxon>
        <taxon>Myxosporea</taxon>
        <taxon>Bivalvulida</taxon>
        <taxon>Platysporina</taxon>
        <taxon>Myxobolidae</taxon>
        <taxon>Thelohanellus</taxon>
    </lineage>
</organism>
<name>A0A0C2IEU1_THEKT</name>
<dbReference type="AlphaFoldDB" id="A0A0C2IEU1"/>
<dbReference type="Proteomes" id="UP000031668">
    <property type="component" value="Unassembled WGS sequence"/>
</dbReference>
<accession>A0A0C2IEU1</accession>
<dbReference type="EMBL" id="JWZT01004591">
    <property type="protein sequence ID" value="KII63823.1"/>
    <property type="molecule type" value="Genomic_DNA"/>
</dbReference>
<sequence>MKKSILFMVTQREDIYCTINYHVIYFDKKDAHAIEWSSLFRVVRFHSECIEEAEEDSGIWYKTQIRPQLMKYCRTASRIDKLWNQQQSDKEGDIKSSTEFGTLIDMDIV</sequence>
<evidence type="ECO:0000313" key="1">
    <source>
        <dbReference type="EMBL" id="KII63823.1"/>
    </source>
</evidence>
<reference evidence="1 2" key="1">
    <citation type="journal article" date="2014" name="Genome Biol. Evol.">
        <title>The genome of the myxosporean Thelohanellus kitauei shows adaptations to nutrient acquisition within its fish host.</title>
        <authorList>
            <person name="Yang Y."/>
            <person name="Xiong J."/>
            <person name="Zhou Z."/>
            <person name="Huo F."/>
            <person name="Miao W."/>
            <person name="Ran C."/>
            <person name="Liu Y."/>
            <person name="Zhang J."/>
            <person name="Feng J."/>
            <person name="Wang M."/>
            <person name="Wang M."/>
            <person name="Wang L."/>
            <person name="Yao B."/>
        </authorList>
    </citation>
    <scope>NUCLEOTIDE SEQUENCE [LARGE SCALE GENOMIC DNA]</scope>
    <source>
        <strain evidence="1">Wuqing</strain>
    </source>
</reference>
<evidence type="ECO:0000313" key="2">
    <source>
        <dbReference type="Proteomes" id="UP000031668"/>
    </source>
</evidence>